<organism evidence="9 10">
    <name type="scientific">Paenibacillus phoenicis</name>
    <dbReference type="NCBI Taxonomy" id="554117"/>
    <lineage>
        <taxon>Bacteria</taxon>
        <taxon>Bacillati</taxon>
        <taxon>Bacillota</taxon>
        <taxon>Bacilli</taxon>
        <taxon>Bacillales</taxon>
        <taxon>Paenibacillaceae</taxon>
        <taxon>Paenibacillus</taxon>
    </lineage>
</organism>
<dbReference type="SUPFAM" id="SSF52172">
    <property type="entry name" value="CheY-like"/>
    <property type="match status" value="1"/>
</dbReference>
<dbReference type="PROSITE" id="PS00622">
    <property type="entry name" value="HTH_LUXR_1"/>
    <property type="match status" value="1"/>
</dbReference>
<evidence type="ECO:0000313" key="10">
    <source>
        <dbReference type="Proteomes" id="UP001292216"/>
    </source>
</evidence>
<evidence type="ECO:0000256" key="2">
    <source>
        <dbReference type="ARBA" id="ARBA00023015"/>
    </source>
</evidence>
<keyword evidence="4" id="KW-0804">Transcription</keyword>
<protein>
    <submittedName>
        <fullName evidence="9">Response regulator transcription factor</fullName>
    </submittedName>
</protein>
<feature type="modified residue" description="4-aspartylphosphate" evidence="5">
    <location>
        <position position="55"/>
    </location>
</feature>
<dbReference type="Pfam" id="PF00072">
    <property type="entry name" value="Response_reg"/>
    <property type="match status" value="1"/>
</dbReference>
<keyword evidence="3" id="KW-0238">DNA-binding</keyword>
<sequence>MKIRVLIADDNSFIREGMRIILNSFEEFEVAKTVEDGQKAVEYCRSNPVDVALLDVRMPNMNGVEATRLLTEEGLAKPLILTTFDDDEYVMDAIRFGAKGYLLKNNDPERIRDAIKSVYYGHNVLQDVVLDKLKQTLASGGASKEAEVPPPPESVSAQANATASPVTPAAASTPVGTGLSPSDLERFTERELEVMSRIAKGLSNKEIAKEIFISEGTVANYITSILNKTGLEHRTQIAIYYLTGKVR</sequence>
<feature type="domain" description="Response regulatory" evidence="8">
    <location>
        <begin position="4"/>
        <end position="119"/>
    </location>
</feature>
<reference evidence="9 10" key="1">
    <citation type="submission" date="2023-12" db="EMBL/GenBank/DDBJ databases">
        <title>Whole genome sequencing of Paenibacillus phoenicis isolated from the Phoenix Mars Lander spacecraft assembly facility.</title>
        <authorList>
            <person name="Garcia A."/>
            <person name="Venkateswaran K."/>
        </authorList>
    </citation>
    <scope>NUCLEOTIDE SEQUENCE [LARGE SCALE GENOMIC DNA]</scope>
    <source>
        <strain evidence="9 10">3PO2SA</strain>
    </source>
</reference>
<dbReference type="Gene3D" id="3.40.50.2300">
    <property type="match status" value="1"/>
</dbReference>
<dbReference type="InterPro" id="IPR039420">
    <property type="entry name" value="WalR-like"/>
</dbReference>
<dbReference type="CDD" id="cd06170">
    <property type="entry name" value="LuxR_C_like"/>
    <property type="match status" value="1"/>
</dbReference>
<feature type="region of interest" description="Disordered" evidence="6">
    <location>
        <begin position="141"/>
        <end position="183"/>
    </location>
</feature>
<evidence type="ECO:0000313" key="9">
    <source>
        <dbReference type="EMBL" id="MEA3570307.1"/>
    </source>
</evidence>
<name>A0ABU5PKX1_9BACL</name>
<evidence type="ECO:0000259" key="7">
    <source>
        <dbReference type="PROSITE" id="PS50043"/>
    </source>
</evidence>
<accession>A0ABU5PKX1</accession>
<evidence type="ECO:0000256" key="4">
    <source>
        <dbReference type="ARBA" id="ARBA00023163"/>
    </source>
</evidence>
<evidence type="ECO:0000256" key="5">
    <source>
        <dbReference type="PROSITE-ProRule" id="PRU00169"/>
    </source>
</evidence>
<dbReference type="InterPro" id="IPR058245">
    <property type="entry name" value="NreC/VraR/RcsB-like_REC"/>
</dbReference>
<dbReference type="PANTHER" id="PTHR43214:SF40">
    <property type="entry name" value="TRANSCRIPTIONAL REGULATORY PROTEIN LNRK"/>
    <property type="match status" value="1"/>
</dbReference>
<dbReference type="Proteomes" id="UP001292216">
    <property type="component" value="Unassembled WGS sequence"/>
</dbReference>
<dbReference type="PROSITE" id="PS50110">
    <property type="entry name" value="RESPONSE_REGULATORY"/>
    <property type="match status" value="1"/>
</dbReference>
<proteinExistence type="predicted"/>
<dbReference type="SMART" id="SM00421">
    <property type="entry name" value="HTH_LUXR"/>
    <property type="match status" value="1"/>
</dbReference>
<feature type="compositionally biased region" description="Low complexity" evidence="6">
    <location>
        <begin position="154"/>
        <end position="178"/>
    </location>
</feature>
<dbReference type="SUPFAM" id="SSF46894">
    <property type="entry name" value="C-terminal effector domain of the bipartite response regulators"/>
    <property type="match status" value="1"/>
</dbReference>
<dbReference type="CDD" id="cd17535">
    <property type="entry name" value="REC_NarL-like"/>
    <property type="match status" value="1"/>
</dbReference>
<dbReference type="InterPro" id="IPR000792">
    <property type="entry name" value="Tscrpt_reg_LuxR_C"/>
</dbReference>
<dbReference type="PRINTS" id="PR00038">
    <property type="entry name" value="HTHLUXR"/>
</dbReference>
<comment type="caution">
    <text evidence="9">The sequence shown here is derived from an EMBL/GenBank/DDBJ whole genome shotgun (WGS) entry which is preliminary data.</text>
</comment>
<keyword evidence="2" id="KW-0805">Transcription regulation</keyword>
<keyword evidence="1 5" id="KW-0597">Phosphoprotein</keyword>
<dbReference type="InterPro" id="IPR011006">
    <property type="entry name" value="CheY-like_superfamily"/>
</dbReference>
<evidence type="ECO:0000256" key="1">
    <source>
        <dbReference type="ARBA" id="ARBA00022553"/>
    </source>
</evidence>
<evidence type="ECO:0000256" key="6">
    <source>
        <dbReference type="SAM" id="MobiDB-lite"/>
    </source>
</evidence>
<dbReference type="InterPro" id="IPR016032">
    <property type="entry name" value="Sig_transdc_resp-reg_C-effctor"/>
</dbReference>
<keyword evidence="10" id="KW-1185">Reference proteome</keyword>
<evidence type="ECO:0000256" key="3">
    <source>
        <dbReference type="ARBA" id="ARBA00023125"/>
    </source>
</evidence>
<evidence type="ECO:0000259" key="8">
    <source>
        <dbReference type="PROSITE" id="PS50110"/>
    </source>
</evidence>
<dbReference type="RefSeq" id="WP_009224102.1">
    <property type="nucleotide sequence ID" value="NZ_CBCSKM010000004.1"/>
</dbReference>
<dbReference type="SMART" id="SM00448">
    <property type="entry name" value="REC"/>
    <property type="match status" value="1"/>
</dbReference>
<dbReference type="Pfam" id="PF00196">
    <property type="entry name" value="GerE"/>
    <property type="match status" value="1"/>
</dbReference>
<feature type="domain" description="HTH luxR-type" evidence="7">
    <location>
        <begin position="180"/>
        <end position="245"/>
    </location>
</feature>
<dbReference type="PANTHER" id="PTHR43214">
    <property type="entry name" value="TWO-COMPONENT RESPONSE REGULATOR"/>
    <property type="match status" value="1"/>
</dbReference>
<dbReference type="InterPro" id="IPR001789">
    <property type="entry name" value="Sig_transdc_resp-reg_receiver"/>
</dbReference>
<gene>
    <name evidence="9" type="ORF">U9M73_09880</name>
</gene>
<dbReference type="PROSITE" id="PS50043">
    <property type="entry name" value="HTH_LUXR_2"/>
    <property type="match status" value="1"/>
</dbReference>
<dbReference type="EMBL" id="JAYERP010000001">
    <property type="protein sequence ID" value="MEA3570307.1"/>
    <property type="molecule type" value="Genomic_DNA"/>
</dbReference>